<evidence type="ECO:0000259" key="1">
    <source>
        <dbReference type="Pfam" id="PF24897"/>
    </source>
</evidence>
<dbReference type="EMBL" id="CP061800">
    <property type="protein sequence ID" value="QTA88533.1"/>
    <property type="molecule type" value="Genomic_DNA"/>
</dbReference>
<reference evidence="2" key="1">
    <citation type="journal article" date="2021" name="Microb. Physiol.">
        <title>Proteogenomic Insights into the Physiology of Marine, Sulfate-Reducing, Filamentous Desulfonema limicola and Desulfonema magnum.</title>
        <authorList>
            <person name="Schnaars V."/>
            <person name="Wohlbrand L."/>
            <person name="Scheve S."/>
            <person name="Hinrichs C."/>
            <person name="Reinhardt R."/>
            <person name="Rabus R."/>
        </authorList>
    </citation>
    <scope>NUCLEOTIDE SEQUENCE</scope>
    <source>
        <strain evidence="2">4be13</strain>
    </source>
</reference>
<sequence length="1071" mass="118549">MKFIVETCFPRNDIITGTFNPEIFTANLSQVIRYYNAKATIAHSLYTDAAQFFRDATYPTEGMRRLFSDVFGRVSGDNSFPAIHRLETAFGGGKTHTLIGLAHLGFRGRELAEHVSQMLAPELLPAPGEIHVVGVAGDELPVHKPRGTALLPYTLWGEIAFQVGGEDLYHQIRNEAASYAAPGRNYFDTVLGGKKVLLMLDELAQYGARLQAARPDGGDQLAAFLMSLHGFARQHSGIAVVLTLAGAGDAFARETEKLASLISKVKGEDISTEQAAQVTQKAEKSVISVVSRDATTVVPVHGNEISRVLSKRLFHSIDSREPRVTADTYMEMYKIHASELPARASREDYRDIMLASYPFHPTFIRFLNEKMASIETFQGTRGVLRVLALVVRGLWKKNGNRVPMIHTCHLHLADPRTVNEILGRTGGGDLLPVLNTDVGGPDTSGLAAGRSYAQMADQKNPHPRGYPLYEYTWKTVFLHSLVGRSKSLGSNLFGITEPDALLNVAFPGVTPPQVETALKEIENSAQYLRFHQARYYASLEPSVNRALAAIRGGLTRDQIDELLASTARKVVRREEGTFQVVHDVSAPEHVPDKTKKPILAMIGLDADQIVPEQFFTTAGANRPRIQQNMVFLLVPRTVRTQSRDMEKTMQAKDMLNRMEGLARTVLAMRRLRKQPENYGISLTKLIENEFEPRLKERELALITTVTQCYDGLCFPSASGQVVRKEISTGGGEGGASVIEEIRRVLKSEGELITTDMAFTKETSYALKKLFFERYQTPGLSSIRENFACKRQWPILESPALLDQIIRAGMERGVWCLFRMAGQTEKPDEFFSRDTENLPFNADLSAKGWSLISSRGAGQRGWEPAQIDKEKVKSVVAETVKKYEAATVADVICQVKKEFSDIPDRTVTDVTTDLIHGGKLASYSGEPDQQEKPSDLMYGQGVIAAVVRPETILATPELITKRGWIKKQAEIFMLSGREGANRMFPLLGTIGSLYARGAKSTIRTLEMIDLEIPNGGRLHLTMENVPPEGMKTLDEFLEILGEIVAQGSGTELELEIEDPDDACLLIQKLKGI</sequence>
<evidence type="ECO:0000313" key="3">
    <source>
        <dbReference type="Proteomes" id="UP000663722"/>
    </source>
</evidence>
<dbReference type="AlphaFoldDB" id="A0A975BNN7"/>
<proteinExistence type="predicted"/>
<organism evidence="2 3">
    <name type="scientific">Desulfonema magnum</name>
    <dbReference type="NCBI Taxonomy" id="45655"/>
    <lineage>
        <taxon>Bacteria</taxon>
        <taxon>Pseudomonadati</taxon>
        <taxon>Thermodesulfobacteriota</taxon>
        <taxon>Desulfobacteria</taxon>
        <taxon>Desulfobacterales</taxon>
        <taxon>Desulfococcaceae</taxon>
        <taxon>Desulfonema</taxon>
    </lineage>
</organism>
<dbReference type="InterPro" id="IPR007555">
    <property type="entry name" value="DUF499"/>
</dbReference>
<name>A0A975BNN7_9BACT</name>
<dbReference type="Pfam" id="PF24897">
    <property type="entry name" value="DUF7744"/>
    <property type="match status" value="1"/>
</dbReference>
<gene>
    <name evidence="2" type="ORF">dnm_045790</name>
</gene>
<protein>
    <submittedName>
        <fullName evidence="2">DUF499</fullName>
    </submittedName>
</protein>
<dbReference type="InterPro" id="IPR056646">
    <property type="entry name" value="DUF7744"/>
</dbReference>
<dbReference type="Pfam" id="PF04465">
    <property type="entry name" value="DUF499"/>
    <property type="match status" value="1"/>
</dbReference>
<evidence type="ECO:0000313" key="2">
    <source>
        <dbReference type="EMBL" id="QTA88533.1"/>
    </source>
</evidence>
<dbReference type="Proteomes" id="UP000663722">
    <property type="component" value="Chromosome"/>
</dbReference>
<dbReference type="KEGG" id="dmm:dnm_045790"/>
<feature type="domain" description="DUF7744" evidence="1">
    <location>
        <begin position="971"/>
        <end position="1069"/>
    </location>
</feature>
<dbReference type="RefSeq" id="WP_207683252.1">
    <property type="nucleotide sequence ID" value="NZ_CP061800.1"/>
</dbReference>
<accession>A0A975BNN7</accession>
<keyword evidence="3" id="KW-1185">Reference proteome</keyword>